<reference evidence="2 3" key="1">
    <citation type="submission" date="2018-05" db="EMBL/GenBank/DDBJ databases">
        <authorList>
            <person name="Lanie J.A."/>
            <person name="Ng W.-L."/>
            <person name="Kazmierczak K.M."/>
            <person name="Andrzejewski T.M."/>
            <person name="Davidsen T.M."/>
            <person name="Wayne K.J."/>
            <person name="Tettelin H."/>
            <person name="Glass J.I."/>
            <person name="Rusch D."/>
            <person name="Podicherti R."/>
            <person name="Tsui H.-C.T."/>
            <person name="Winkler M.E."/>
        </authorList>
    </citation>
    <scope>NUCLEOTIDE SEQUENCE [LARGE SCALE GENOMIC DNA]</scope>
    <source>
        <strain evidence="2 3">BUT-10</strain>
    </source>
</reference>
<accession>A0A328BIU2</accession>
<dbReference type="PANTHER" id="PTHR33336:SF3">
    <property type="entry name" value="ABM DOMAIN-CONTAINING PROTEIN"/>
    <property type="match status" value="1"/>
</dbReference>
<feature type="domain" description="ABM" evidence="1">
    <location>
        <begin position="3"/>
        <end position="94"/>
    </location>
</feature>
<dbReference type="Proteomes" id="UP000249524">
    <property type="component" value="Unassembled WGS sequence"/>
</dbReference>
<dbReference type="EMBL" id="QFYS01000002">
    <property type="protein sequence ID" value="RAK67402.1"/>
    <property type="molecule type" value="Genomic_DNA"/>
</dbReference>
<evidence type="ECO:0000259" key="1">
    <source>
        <dbReference type="PROSITE" id="PS51725"/>
    </source>
</evidence>
<dbReference type="GO" id="GO:0004497">
    <property type="term" value="F:monooxygenase activity"/>
    <property type="evidence" value="ECO:0007669"/>
    <property type="project" value="UniProtKB-KW"/>
</dbReference>
<dbReference type="RefSeq" id="WP_111275013.1">
    <property type="nucleotide sequence ID" value="NZ_QFYS01000002.1"/>
</dbReference>
<dbReference type="PANTHER" id="PTHR33336">
    <property type="entry name" value="QUINOL MONOOXYGENASE YGIN-RELATED"/>
    <property type="match status" value="1"/>
</dbReference>
<name>A0A328BIU2_9CAUL</name>
<keyword evidence="3" id="KW-1185">Reference proteome</keyword>
<organism evidence="2 3">
    <name type="scientific">Phenylobacterium kunshanense</name>
    <dbReference type="NCBI Taxonomy" id="1445034"/>
    <lineage>
        <taxon>Bacteria</taxon>
        <taxon>Pseudomonadati</taxon>
        <taxon>Pseudomonadota</taxon>
        <taxon>Alphaproteobacteria</taxon>
        <taxon>Caulobacterales</taxon>
        <taxon>Caulobacteraceae</taxon>
        <taxon>Phenylobacterium</taxon>
    </lineage>
</organism>
<evidence type="ECO:0000313" key="3">
    <source>
        <dbReference type="Proteomes" id="UP000249524"/>
    </source>
</evidence>
<proteinExistence type="predicted"/>
<protein>
    <submittedName>
        <fullName evidence="2">Antibiotic biosynthesis monooxygenase</fullName>
    </submittedName>
</protein>
<evidence type="ECO:0000313" key="2">
    <source>
        <dbReference type="EMBL" id="RAK67402.1"/>
    </source>
</evidence>
<dbReference type="AlphaFoldDB" id="A0A328BIU2"/>
<dbReference type="SUPFAM" id="SSF54909">
    <property type="entry name" value="Dimeric alpha+beta barrel"/>
    <property type="match status" value="1"/>
</dbReference>
<dbReference type="InterPro" id="IPR011008">
    <property type="entry name" value="Dimeric_a/b-barrel"/>
</dbReference>
<dbReference type="InterPro" id="IPR007138">
    <property type="entry name" value="ABM_dom"/>
</dbReference>
<dbReference type="Gene3D" id="3.30.70.100">
    <property type="match status" value="1"/>
</dbReference>
<keyword evidence="2" id="KW-0560">Oxidoreductase</keyword>
<dbReference type="OrthoDB" id="287932at2"/>
<keyword evidence="2" id="KW-0503">Monooxygenase</keyword>
<comment type="caution">
    <text evidence="2">The sequence shown here is derived from an EMBL/GenBank/DDBJ whole genome shotgun (WGS) entry which is preliminary data.</text>
</comment>
<sequence>MSVVIAGTVRVPPENLEAFRPHMARMLAASRAEDGCLTYSYAVDVEDPGLIRVFETWRDEAALQAHFKTAHMAEWRAAWPQFGVSDRNLSLYEVAAERPL</sequence>
<dbReference type="Pfam" id="PF03992">
    <property type="entry name" value="ABM"/>
    <property type="match status" value="1"/>
</dbReference>
<dbReference type="PROSITE" id="PS51725">
    <property type="entry name" value="ABM"/>
    <property type="match status" value="1"/>
</dbReference>
<dbReference type="InterPro" id="IPR050744">
    <property type="entry name" value="AI-2_Isomerase_LsrG"/>
</dbReference>
<gene>
    <name evidence="2" type="ORF">DJ019_05625</name>
</gene>